<dbReference type="GO" id="GO:0005886">
    <property type="term" value="C:plasma membrane"/>
    <property type="evidence" value="ECO:0007669"/>
    <property type="project" value="UniProtKB-SubCell"/>
</dbReference>
<feature type="transmembrane region" description="Helical" evidence="7">
    <location>
        <begin position="162"/>
        <end position="187"/>
    </location>
</feature>
<evidence type="ECO:0000256" key="6">
    <source>
        <dbReference type="ARBA" id="ARBA00023136"/>
    </source>
</evidence>
<keyword evidence="6 7" id="KW-0472">Membrane</keyword>
<dbReference type="PANTHER" id="PTHR30193:SF37">
    <property type="entry name" value="INNER MEMBRANE ABC TRANSPORTER PERMEASE PROTEIN YCJO"/>
    <property type="match status" value="1"/>
</dbReference>
<dbReference type="AlphaFoldDB" id="A0A3E3HZ44"/>
<proteinExistence type="inferred from homology"/>
<feature type="transmembrane region" description="Helical" evidence="7">
    <location>
        <begin position="111"/>
        <end position="132"/>
    </location>
</feature>
<dbReference type="PANTHER" id="PTHR30193">
    <property type="entry name" value="ABC TRANSPORTER PERMEASE PROTEIN"/>
    <property type="match status" value="1"/>
</dbReference>
<reference evidence="9" key="1">
    <citation type="submission" date="2018-08" db="EMBL/GenBank/DDBJ databases">
        <title>A genome reference for cultivated species of the human gut microbiota.</title>
        <authorList>
            <person name="Zou Y."/>
            <person name="Xue W."/>
            <person name="Luo G."/>
        </authorList>
    </citation>
    <scope>NUCLEOTIDE SEQUENCE [LARGE SCALE GENOMIC DNA]</scope>
    <source>
        <strain evidence="9">TF05-5AC</strain>
    </source>
</reference>
<comment type="subcellular location">
    <subcellularLocation>
        <location evidence="1 7">Cell membrane</location>
        <topology evidence="1 7">Multi-pass membrane protein</topology>
    </subcellularLocation>
</comment>
<gene>
    <name evidence="9" type="ORF">DXC51_21100</name>
</gene>
<comment type="similarity">
    <text evidence="7">Belongs to the binding-protein-dependent transport system permease family.</text>
</comment>
<feature type="transmembrane region" description="Helical" evidence="7">
    <location>
        <begin position="273"/>
        <end position="295"/>
    </location>
</feature>
<organism evidence="9 10">
    <name type="scientific">Eisenbergiella massiliensis</name>
    <dbReference type="NCBI Taxonomy" id="1720294"/>
    <lineage>
        <taxon>Bacteria</taxon>
        <taxon>Bacillati</taxon>
        <taxon>Bacillota</taxon>
        <taxon>Clostridia</taxon>
        <taxon>Lachnospirales</taxon>
        <taxon>Lachnospiraceae</taxon>
        <taxon>Eisenbergiella</taxon>
    </lineage>
</organism>
<dbReference type="InterPro" id="IPR051393">
    <property type="entry name" value="ABC_transporter_permease"/>
</dbReference>
<evidence type="ECO:0000313" key="10">
    <source>
        <dbReference type="Proteomes" id="UP000260812"/>
    </source>
</evidence>
<accession>A0A3E3HZ44</accession>
<dbReference type="Gene3D" id="1.10.3720.10">
    <property type="entry name" value="MetI-like"/>
    <property type="match status" value="1"/>
</dbReference>
<dbReference type="GO" id="GO:0055085">
    <property type="term" value="P:transmembrane transport"/>
    <property type="evidence" value="ECO:0007669"/>
    <property type="project" value="InterPro"/>
</dbReference>
<evidence type="ECO:0000256" key="4">
    <source>
        <dbReference type="ARBA" id="ARBA00022692"/>
    </source>
</evidence>
<dbReference type="Proteomes" id="UP000260812">
    <property type="component" value="Unassembled WGS sequence"/>
</dbReference>
<feature type="transmembrane region" description="Helical" evidence="7">
    <location>
        <begin position="207"/>
        <end position="233"/>
    </location>
</feature>
<dbReference type="RefSeq" id="WP_117545355.1">
    <property type="nucleotide sequence ID" value="NZ_QVLV01000018.1"/>
</dbReference>
<evidence type="ECO:0000256" key="1">
    <source>
        <dbReference type="ARBA" id="ARBA00004651"/>
    </source>
</evidence>
<keyword evidence="3" id="KW-1003">Cell membrane</keyword>
<evidence type="ECO:0000256" key="7">
    <source>
        <dbReference type="RuleBase" id="RU363032"/>
    </source>
</evidence>
<dbReference type="CDD" id="cd06261">
    <property type="entry name" value="TM_PBP2"/>
    <property type="match status" value="1"/>
</dbReference>
<evidence type="ECO:0000256" key="3">
    <source>
        <dbReference type="ARBA" id="ARBA00022475"/>
    </source>
</evidence>
<dbReference type="InterPro" id="IPR035906">
    <property type="entry name" value="MetI-like_sf"/>
</dbReference>
<dbReference type="SUPFAM" id="SSF161098">
    <property type="entry name" value="MetI-like"/>
    <property type="match status" value="1"/>
</dbReference>
<dbReference type="EMBL" id="QVLV01000018">
    <property type="protein sequence ID" value="RGE57104.1"/>
    <property type="molecule type" value="Genomic_DNA"/>
</dbReference>
<protein>
    <submittedName>
        <fullName evidence="9">Sugar ABC transporter permease</fullName>
    </submittedName>
</protein>
<keyword evidence="5 7" id="KW-1133">Transmembrane helix</keyword>
<evidence type="ECO:0000313" key="9">
    <source>
        <dbReference type="EMBL" id="RGE57104.1"/>
    </source>
</evidence>
<keyword evidence="4 7" id="KW-0812">Transmembrane</keyword>
<keyword evidence="2 7" id="KW-0813">Transport</keyword>
<keyword evidence="10" id="KW-1185">Reference proteome</keyword>
<sequence>MSTAKKHSGIKKSRVPYLFIAPFFLTYIAFQLFPQLYSLWLSVFDVRFGSDFTFVGLQNYCDALKDPIFWDSLKNTAIFWVCTLPVQLVIAFIIASFMVSMAPRLRGMLSGVFYLPTVTNLVAVILIFQLMFDENFGILNFLLNALGINGVSWLTDPVWAKISTIILIIWRGMGYYVVYTLAGMMGIDQSLYEYARLEGAGYFQKQFYITLPSMLPILLFQAFSGTIAGWNIFQEPFLLFNKAGAALGNGGPLGACRTSAIYIYSEGFANLKYGYGAAMSLIVAVITTVFAVLQFKLFREDREVK</sequence>
<dbReference type="PROSITE" id="PS50928">
    <property type="entry name" value="ABC_TM1"/>
    <property type="match status" value="1"/>
</dbReference>
<dbReference type="InterPro" id="IPR000515">
    <property type="entry name" value="MetI-like"/>
</dbReference>
<evidence type="ECO:0000256" key="5">
    <source>
        <dbReference type="ARBA" id="ARBA00022989"/>
    </source>
</evidence>
<dbReference type="Pfam" id="PF00528">
    <property type="entry name" value="BPD_transp_1"/>
    <property type="match status" value="1"/>
</dbReference>
<feature type="domain" description="ABC transmembrane type-1" evidence="8">
    <location>
        <begin position="73"/>
        <end position="294"/>
    </location>
</feature>
<evidence type="ECO:0000256" key="2">
    <source>
        <dbReference type="ARBA" id="ARBA00022448"/>
    </source>
</evidence>
<dbReference type="GeneID" id="97989292"/>
<feature type="transmembrane region" description="Helical" evidence="7">
    <location>
        <begin position="15"/>
        <end position="33"/>
    </location>
</feature>
<name>A0A3E3HZ44_9FIRM</name>
<evidence type="ECO:0000259" key="8">
    <source>
        <dbReference type="PROSITE" id="PS50928"/>
    </source>
</evidence>
<comment type="caution">
    <text evidence="9">The sequence shown here is derived from an EMBL/GenBank/DDBJ whole genome shotgun (WGS) entry which is preliminary data.</text>
</comment>
<feature type="transmembrane region" description="Helical" evidence="7">
    <location>
        <begin position="77"/>
        <end position="99"/>
    </location>
</feature>